<dbReference type="Proteomes" id="UP000248349">
    <property type="component" value="Unassembled WGS sequence"/>
</dbReference>
<name>A0A319A8W7_9EURO</name>
<protein>
    <recommendedName>
        <fullName evidence="4">PARP-type domain-containing protein</fullName>
    </recommendedName>
</protein>
<gene>
    <name evidence="2" type="ORF">BP01DRAFT_353977</name>
</gene>
<evidence type="ECO:0000313" key="3">
    <source>
        <dbReference type="Proteomes" id="UP000248349"/>
    </source>
</evidence>
<dbReference type="GeneID" id="37075545"/>
<keyword evidence="3" id="KW-1185">Reference proteome</keyword>
<organism evidence="2 3">
    <name type="scientific">Aspergillus saccharolyticus JOP 1030-1</name>
    <dbReference type="NCBI Taxonomy" id="1450539"/>
    <lineage>
        <taxon>Eukaryota</taxon>
        <taxon>Fungi</taxon>
        <taxon>Dikarya</taxon>
        <taxon>Ascomycota</taxon>
        <taxon>Pezizomycotina</taxon>
        <taxon>Eurotiomycetes</taxon>
        <taxon>Eurotiomycetidae</taxon>
        <taxon>Eurotiales</taxon>
        <taxon>Aspergillaceae</taxon>
        <taxon>Aspergillus</taxon>
        <taxon>Aspergillus subgen. Circumdati</taxon>
    </lineage>
</organism>
<evidence type="ECO:0000256" key="1">
    <source>
        <dbReference type="SAM" id="MobiDB-lite"/>
    </source>
</evidence>
<dbReference type="AlphaFoldDB" id="A0A319A8W7"/>
<evidence type="ECO:0000313" key="2">
    <source>
        <dbReference type="EMBL" id="PYH48128.1"/>
    </source>
</evidence>
<dbReference type="OrthoDB" id="4462217at2759"/>
<feature type="region of interest" description="Disordered" evidence="1">
    <location>
        <begin position="62"/>
        <end position="107"/>
    </location>
</feature>
<dbReference type="RefSeq" id="XP_025434110.1">
    <property type="nucleotide sequence ID" value="XM_025574317.1"/>
</dbReference>
<dbReference type="EMBL" id="KZ821222">
    <property type="protein sequence ID" value="PYH48128.1"/>
    <property type="molecule type" value="Genomic_DNA"/>
</dbReference>
<proteinExistence type="predicted"/>
<accession>A0A319A8W7</accession>
<evidence type="ECO:0008006" key="4">
    <source>
        <dbReference type="Google" id="ProtNLM"/>
    </source>
</evidence>
<reference evidence="2 3" key="1">
    <citation type="submission" date="2016-12" db="EMBL/GenBank/DDBJ databases">
        <title>The genomes of Aspergillus section Nigri reveals drivers in fungal speciation.</title>
        <authorList>
            <consortium name="DOE Joint Genome Institute"/>
            <person name="Vesth T.C."/>
            <person name="Nybo J."/>
            <person name="Theobald S."/>
            <person name="Brandl J."/>
            <person name="Frisvad J.C."/>
            <person name="Nielsen K.F."/>
            <person name="Lyhne E.K."/>
            <person name="Kogle M.E."/>
            <person name="Kuo A."/>
            <person name="Riley R."/>
            <person name="Clum A."/>
            <person name="Nolan M."/>
            <person name="Lipzen A."/>
            <person name="Salamov A."/>
            <person name="Henrissat B."/>
            <person name="Wiebenga A."/>
            <person name="De Vries R.P."/>
            <person name="Grigoriev I.V."/>
            <person name="Mortensen U.H."/>
            <person name="Andersen M.R."/>
            <person name="Baker S.E."/>
        </authorList>
    </citation>
    <scope>NUCLEOTIDE SEQUENCE [LARGE SCALE GENOMIC DNA]</scope>
    <source>
        <strain evidence="2 3">JOP 1030-1</strain>
    </source>
</reference>
<feature type="compositionally biased region" description="Low complexity" evidence="1">
    <location>
        <begin position="98"/>
        <end position="107"/>
    </location>
</feature>
<sequence length="211" mass="22725">MPDRISTYNPTAKNRAAADQTLENGNVSNLLRGELRQARRRLAPSPPATSATIVHANIVSAGRGGLTSGIPTPRRSRASSHPAPPGRTAGIPARSVGAPATPAATAPLRSSPCAAVRRTTCYRCREPLDESQITWTDFPGEQADDQTQTTHWHPYCLIGLVAEDVLRLIPEKDAPKDENVAATIFNRFYGGAEGSTGKKWFDWIRGSSVGW</sequence>